<organism evidence="2 3">
    <name type="scientific">Trypanosoma rangeli</name>
    <dbReference type="NCBI Taxonomy" id="5698"/>
    <lineage>
        <taxon>Eukaryota</taxon>
        <taxon>Discoba</taxon>
        <taxon>Euglenozoa</taxon>
        <taxon>Kinetoplastea</taxon>
        <taxon>Metakinetoplastina</taxon>
        <taxon>Trypanosomatida</taxon>
        <taxon>Trypanosomatidae</taxon>
        <taxon>Trypanosoma</taxon>
        <taxon>Herpetosoma</taxon>
    </lineage>
</organism>
<dbReference type="EMBL" id="MKGL01000046">
    <property type="protein sequence ID" value="RNF09501.1"/>
    <property type="molecule type" value="Genomic_DNA"/>
</dbReference>
<proteinExistence type="predicted"/>
<sequence>MKEEEGRHNNESSMNVEADATGASANAEILVALSRLKSALARDLETIRQRQATAFAAEQPLSFQEFLYTNEEVVVPQHIVALRAKRSAITHTMMPPEEDDCE</sequence>
<evidence type="ECO:0000256" key="1">
    <source>
        <dbReference type="SAM" id="MobiDB-lite"/>
    </source>
</evidence>
<feature type="region of interest" description="Disordered" evidence="1">
    <location>
        <begin position="1"/>
        <end position="20"/>
    </location>
</feature>
<dbReference type="AlphaFoldDB" id="A0A422NVK5"/>
<dbReference type="GeneID" id="40326042"/>
<dbReference type="RefSeq" id="XP_029241009.1">
    <property type="nucleotide sequence ID" value="XM_029379126.1"/>
</dbReference>
<evidence type="ECO:0000313" key="2">
    <source>
        <dbReference type="EMBL" id="RNF09501.1"/>
    </source>
</evidence>
<comment type="caution">
    <text evidence="2">The sequence shown here is derived from an EMBL/GenBank/DDBJ whole genome shotgun (WGS) entry which is preliminary data.</text>
</comment>
<feature type="compositionally biased region" description="Basic and acidic residues" evidence="1">
    <location>
        <begin position="1"/>
        <end position="10"/>
    </location>
</feature>
<accession>A0A422NVK5</accession>
<gene>
    <name evidence="2" type="ORF">TraAM80_02109</name>
</gene>
<evidence type="ECO:0000313" key="3">
    <source>
        <dbReference type="Proteomes" id="UP000283634"/>
    </source>
</evidence>
<dbReference type="Proteomes" id="UP000283634">
    <property type="component" value="Unassembled WGS sequence"/>
</dbReference>
<name>A0A422NVK5_TRYRA</name>
<protein>
    <submittedName>
        <fullName evidence="2">Uncharacterized protein</fullName>
    </submittedName>
</protein>
<reference evidence="2 3" key="1">
    <citation type="journal article" date="2018" name="BMC Genomics">
        <title>Genomic comparison of Trypanosoma conorhini and Trypanosoma rangeli to Trypanosoma cruzi strains of high and low virulence.</title>
        <authorList>
            <person name="Bradwell K.R."/>
            <person name="Koparde V.N."/>
            <person name="Matveyev A.V."/>
            <person name="Serrano M.G."/>
            <person name="Alves J.M."/>
            <person name="Parikh H."/>
            <person name="Huang B."/>
            <person name="Lee V."/>
            <person name="Espinosa-Alvarez O."/>
            <person name="Ortiz P.A."/>
            <person name="Costa-Martins A.G."/>
            <person name="Teixeira M.M."/>
            <person name="Buck G.A."/>
        </authorList>
    </citation>
    <scope>NUCLEOTIDE SEQUENCE [LARGE SCALE GENOMIC DNA]</scope>
    <source>
        <strain evidence="2 3">AM80</strain>
    </source>
</reference>
<keyword evidence="3" id="KW-1185">Reference proteome</keyword>